<feature type="transmembrane region" description="Helical" evidence="6">
    <location>
        <begin position="491"/>
        <end position="515"/>
    </location>
</feature>
<evidence type="ECO:0000313" key="8">
    <source>
        <dbReference type="Proteomes" id="UP000321947"/>
    </source>
</evidence>
<name>A0A5D3DK24_CUCMM</name>
<evidence type="ECO:0000256" key="4">
    <source>
        <dbReference type="ARBA" id="ARBA00022989"/>
    </source>
</evidence>
<dbReference type="Pfam" id="PF00860">
    <property type="entry name" value="Xan_ur_permease"/>
    <property type="match status" value="1"/>
</dbReference>
<protein>
    <submittedName>
        <fullName evidence="7">Putative nucleobase-ascorbate transporter 10</fullName>
    </submittedName>
</protein>
<evidence type="ECO:0000256" key="1">
    <source>
        <dbReference type="ARBA" id="ARBA00004141"/>
    </source>
</evidence>
<feature type="transmembrane region" description="Helical" evidence="6">
    <location>
        <begin position="527"/>
        <end position="545"/>
    </location>
</feature>
<dbReference type="GO" id="GO:0016020">
    <property type="term" value="C:membrane"/>
    <property type="evidence" value="ECO:0007669"/>
    <property type="project" value="UniProtKB-SubCell"/>
</dbReference>
<comment type="caution">
    <text evidence="7">The sequence shown here is derived from an EMBL/GenBank/DDBJ whole genome shotgun (WGS) entry which is preliminary data.</text>
</comment>
<dbReference type="GO" id="GO:0022857">
    <property type="term" value="F:transmembrane transporter activity"/>
    <property type="evidence" value="ECO:0007669"/>
    <property type="project" value="InterPro"/>
</dbReference>
<feature type="transmembrane region" description="Helical" evidence="6">
    <location>
        <begin position="123"/>
        <end position="146"/>
    </location>
</feature>
<comment type="similarity">
    <text evidence="2">Belongs to the nucleobase:cation symporter-2 (NCS2) (TC 2.A.40) family.</text>
</comment>
<evidence type="ECO:0000313" key="7">
    <source>
        <dbReference type="EMBL" id="TYK23912.1"/>
    </source>
</evidence>
<dbReference type="PANTHER" id="PTHR11119">
    <property type="entry name" value="XANTHINE-URACIL / VITAMIN C PERMEASE FAMILY MEMBER"/>
    <property type="match status" value="1"/>
</dbReference>
<dbReference type="AlphaFoldDB" id="A0A5D3DK24"/>
<feature type="transmembrane region" description="Helical" evidence="6">
    <location>
        <begin position="216"/>
        <end position="238"/>
    </location>
</feature>
<comment type="subcellular location">
    <subcellularLocation>
        <location evidence="1">Membrane</location>
        <topology evidence="1">Multi-pass membrane protein</topology>
    </subcellularLocation>
</comment>
<reference evidence="7 8" key="1">
    <citation type="submission" date="2019-08" db="EMBL/GenBank/DDBJ databases">
        <title>Draft genome sequences of two oriental melons (Cucumis melo L. var makuwa).</title>
        <authorList>
            <person name="Kwon S.-Y."/>
        </authorList>
    </citation>
    <scope>NUCLEOTIDE SEQUENCE [LARGE SCALE GENOMIC DNA]</scope>
    <source>
        <strain evidence="8">cv. Chang Bougi</strain>
        <tissue evidence="7">Leaf</tissue>
    </source>
</reference>
<evidence type="ECO:0000256" key="2">
    <source>
        <dbReference type="ARBA" id="ARBA00008821"/>
    </source>
</evidence>
<feature type="transmembrane region" description="Helical" evidence="6">
    <location>
        <begin position="359"/>
        <end position="381"/>
    </location>
</feature>
<dbReference type="InterPro" id="IPR006043">
    <property type="entry name" value="NCS2"/>
</dbReference>
<keyword evidence="4 6" id="KW-1133">Transmembrane helix</keyword>
<dbReference type="Proteomes" id="UP000321947">
    <property type="component" value="Unassembled WGS sequence"/>
</dbReference>
<dbReference type="EMBL" id="SSTD01004265">
    <property type="protein sequence ID" value="TYK23912.1"/>
    <property type="molecule type" value="Genomic_DNA"/>
</dbReference>
<keyword evidence="3 6" id="KW-0812">Transmembrane</keyword>
<evidence type="ECO:0000256" key="5">
    <source>
        <dbReference type="ARBA" id="ARBA00023136"/>
    </source>
</evidence>
<accession>A0A5D3DK24</accession>
<keyword evidence="5 6" id="KW-0472">Membrane</keyword>
<evidence type="ECO:0000256" key="6">
    <source>
        <dbReference type="SAM" id="Phobius"/>
    </source>
</evidence>
<organism evidence="7 8">
    <name type="scientific">Cucumis melo var. makuwa</name>
    <name type="common">Oriental melon</name>
    <dbReference type="NCBI Taxonomy" id="1194695"/>
    <lineage>
        <taxon>Eukaryota</taxon>
        <taxon>Viridiplantae</taxon>
        <taxon>Streptophyta</taxon>
        <taxon>Embryophyta</taxon>
        <taxon>Tracheophyta</taxon>
        <taxon>Spermatophyta</taxon>
        <taxon>Magnoliopsida</taxon>
        <taxon>eudicotyledons</taxon>
        <taxon>Gunneridae</taxon>
        <taxon>Pentapetalae</taxon>
        <taxon>rosids</taxon>
        <taxon>fabids</taxon>
        <taxon>Cucurbitales</taxon>
        <taxon>Cucurbitaceae</taxon>
        <taxon>Benincaseae</taxon>
        <taxon>Cucumis</taxon>
    </lineage>
</organism>
<sequence>MTFSLLFTLSQSPTRFHPSNFFFTPHSHLTIFPFFSEQSLPPPPPSSLVPSPCPPPPSSLLTFFKHCYACHHRRESFSSTMFMSSPRHHRRRLRLSHKLRSGWLVARSVAEERIGVKRRFTRTLVGVLLPPWTIFSCSMFVVRFILLLMSFQTRLCCSSAVDGGAHPSASSFRLKRRKMAADDDLEDTATSPPHPSIVSKYLPHLLKTKKPIYDRYSVLFSIVIIWLYAQLLTSSTVYNHKPATTQKSCRTDQVGLLSTAPWIYIPYPFQWGGPTFNAGEAFAMMAASVVSLFESTGTFFAASRYGSATPVPASIISRGSGWLGVGVLLNGMFGSVTGTCASVENAGLLALTRVGSKRVIQISAGFMIFFSVFGKFGALFASIPLPIIVALYCVFFGYVSSGLGFLQFCNLNSFRTKFILGTSFFLGLSIPQYFREYYHRDLNPSEHIYSGQGWLPSLHPLMENLKKSVIKIAYSRDHADLSHLHRSFIPFLYMASSLYKLALSLRHCFYLYGILRKHRSRLTRSQQIWLIILPIPSLDVVFCWVS</sequence>
<proteinExistence type="inferred from homology"/>
<feature type="transmembrane region" description="Helical" evidence="6">
    <location>
        <begin position="418"/>
        <end position="434"/>
    </location>
</feature>
<feature type="transmembrane region" description="Helical" evidence="6">
    <location>
        <begin position="387"/>
        <end position="406"/>
    </location>
</feature>
<evidence type="ECO:0000256" key="3">
    <source>
        <dbReference type="ARBA" id="ARBA00022692"/>
    </source>
</evidence>
<gene>
    <name evidence="7" type="ORF">E5676_scaffold592G00100</name>
</gene>